<evidence type="ECO:0000256" key="14">
    <source>
        <dbReference type="ARBA" id="ARBA00023316"/>
    </source>
</evidence>
<evidence type="ECO:0000256" key="7">
    <source>
        <dbReference type="ARBA" id="ARBA00022676"/>
    </source>
</evidence>
<dbReference type="eggNOG" id="COG0744">
    <property type="taxonomic scope" value="Bacteria"/>
</dbReference>
<dbReference type="GO" id="GO:0008360">
    <property type="term" value="P:regulation of cell shape"/>
    <property type="evidence" value="ECO:0007669"/>
    <property type="project" value="UniProtKB-KW"/>
</dbReference>
<keyword evidence="10" id="KW-0133">Cell shape</keyword>
<keyword evidence="13" id="KW-0511">Multifunctional enzyme</keyword>
<evidence type="ECO:0000256" key="16">
    <source>
        <dbReference type="ARBA" id="ARBA00049902"/>
    </source>
</evidence>
<dbReference type="InterPro" id="IPR012338">
    <property type="entry name" value="Beta-lactam/transpept-like"/>
</dbReference>
<sequence>MRKFFVSFLISAAFVFSTLWGLYFLFTKDLPPPESRLVPTFRVFYSDGTPLFISRNVWIDLSNVPESFVNLLLTSEDEDFYRHPGFDLKGFIRAILVDIKTLSFSQGGSTLTQQLARTLYLSTDKSIVRKLKEIFISFWLERTRTKDEILEMYINSVYMGNGIYGFQTAALYYFGKNLWELSEPEMAVLVALIKSPENFNPEKNPEVSKKRAKIVLERMLSEGKIDQQTYQRYVEELSELKFQVHWLTVDEELFWRIVREAQRAGFDLNELRHGYKVFLTLDRDLQERVFNIIQDEKTAFVAVKTKTGEIVAYRGIGIEYGTGWRQVGSAIKPLYYYYALLKGMNPSNLLIDLPVRVGNWEPENFDEKYRGMVSLEEAIVESRNIPSVLLYSHIQPENAKTFITETLKLRSRYPDDLTAALGTVETSPEELVKAYSAVFNGGVVLQPYIIDRVVDRNGRVVYRGYPKVVSIVPSFVRTPQEASEIMKWIMKEVVERGTGVRARIPGKTVAGKTGTAENNAWFIGGDDEYVAALVKDGKDLLGGRDSAPVWKEIVSDWKNFKGLLTYREVHGEKKLVIDDQIVSYINYNRLVELLNEGSVGLERIVEILKFMDYNHQIEFLSKVNAVDPVLSLEIWKKFLKEGG</sequence>
<dbReference type="InterPro" id="IPR036950">
    <property type="entry name" value="PBP_transglycosylase"/>
</dbReference>
<dbReference type="InterPro" id="IPR001460">
    <property type="entry name" value="PCN-bd_Tpept"/>
</dbReference>
<dbReference type="HOGENOM" id="CLU_006354_2_7_0"/>
<comment type="similarity">
    <text evidence="2">In the C-terminal section; belongs to the transpeptidase family.</text>
</comment>
<evidence type="ECO:0000259" key="17">
    <source>
        <dbReference type="Pfam" id="PF00905"/>
    </source>
</evidence>
<feature type="domain" description="Penicillin-binding protein transpeptidase" evidence="17">
    <location>
        <begin position="299"/>
        <end position="554"/>
    </location>
</feature>
<evidence type="ECO:0000313" key="20">
    <source>
        <dbReference type="Proteomes" id="UP000000445"/>
    </source>
</evidence>
<dbReference type="InterPro" id="IPR023346">
    <property type="entry name" value="Lysozyme-like_dom_sf"/>
</dbReference>
<dbReference type="PANTHER" id="PTHR32282:SF11">
    <property type="entry name" value="PENICILLIN-BINDING PROTEIN 1B"/>
    <property type="match status" value="1"/>
</dbReference>
<evidence type="ECO:0000313" key="19">
    <source>
        <dbReference type="EMBL" id="ACM23866.1"/>
    </source>
</evidence>
<reference evidence="19 20" key="1">
    <citation type="journal article" date="2009" name="Biosci. Biotechnol. Biochem.">
        <title>WeGAS: a web-based microbial genome annotation system.</title>
        <authorList>
            <person name="Lee D."/>
            <person name="Seo H."/>
            <person name="Park C."/>
            <person name="Park K."/>
        </authorList>
    </citation>
    <scope>NUCLEOTIDE SEQUENCE [LARGE SCALE GENOMIC DNA]</scope>
    <source>
        <strain evidence="20">ATCC 49049 / DSM 4359 / NBRC 107923 / NS-E</strain>
    </source>
</reference>
<proteinExistence type="inferred from homology"/>
<dbReference type="FunFam" id="1.10.3810.10:FF:000001">
    <property type="entry name" value="Penicillin-binding protein 1A"/>
    <property type="match status" value="1"/>
</dbReference>
<keyword evidence="8" id="KW-0808">Transferase</keyword>
<keyword evidence="5" id="KW-0121">Carboxypeptidase</keyword>
<dbReference type="Proteomes" id="UP000000445">
    <property type="component" value="Chromosome"/>
</dbReference>
<dbReference type="RefSeq" id="WP_015920104.1">
    <property type="nucleotide sequence ID" value="NC_011978.1"/>
</dbReference>
<organism evidence="19 20">
    <name type="scientific">Thermotoga neapolitana (strain ATCC 49049 / DSM 4359 / NBRC 107923 / NS-E)</name>
    <dbReference type="NCBI Taxonomy" id="309803"/>
    <lineage>
        <taxon>Bacteria</taxon>
        <taxon>Thermotogati</taxon>
        <taxon>Thermotogota</taxon>
        <taxon>Thermotogae</taxon>
        <taxon>Thermotogales</taxon>
        <taxon>Thermotogaceae</taxon>
        <taxon>Thermotoga</taxon>
    </lineage>
</organism>
<feature type="domain" description="Glycosyl transferase family 51" evidence="18">
    <location>
        <begin position="56"/>
        <end position="219"/>
    </location>
</feature>
<keyword evidence="20" id="KW-1185">Reference proteome</keyword>
<dbReference type="InterPro" id="IPR050396">
    <property type="entry name" value="Glycosyltr_51/Transpeptidase"/>
</dbReference>
<comment type="catalytic activity">
    <reaction evidence="16">
        <text>[GlcNAc-(1-&gt;4)-Mur2Ac(oyl-L-Ala-gamma-D-Glu-L-Lys-D-Ala-D-Ala)](n)-di-trans,octa-cis-undecaprenyl diphosphate + beta-D-GlcNAc-(1-&gt;4)-Mur2Ac(oyl-L-Ala-gamma-D-Glu-L-Lys-D-Ala-D-Ala)-di-trans,octa-cis-undecaprenyl diphosphate = [GlcNAc-(1-&gt;4)-Mur2Ac(oyl-L-Ala-gamma-D-Glu-L-Lys-D-Ala-D-Ala)](n+1)-di-trans,octa-cis-undecaprenyl diphosphate + di-trans,octa-cis-undecaprenyl diphosphate + H(+)</text>
        <dbReference type="Rhea" id="RHEA:23708"/>
        <dbReference type="Rhea" id="RHEA-COMP:9602"/>
        <dbReference type="Rhea" id="RHEA-COMP:9603"/>
        <dbReference type="ChEBI" id="CHEBI:15378"/>
        <dbReference type="ChEBI" id="CHEBI:58405"/>
        <dbReference type="ChEBI" id="CHEBI:60033"/>
        <dbReference type="ChEBI" id="CHEBI:78435"/>
        <dbReference type="EC" id="2.4.99.28"/>
    </reaction>
</comment>
<dbReference type="KEGG" id="tna:CTN_1690"/>
<evidence type="ECO:0000256" key="1">
    <source>
        <dbReference type="ARBA" id="ARBA00004236"/>
    </source>
</evidence>
<comment type="catalytic activity">
    <reaction evidence="15">
        <text>Preferential cleavage: (Ac)2-L-Lys-D-Ala-|-D-Ala. Also transpeptidation of peptidyl-alanyl moieties that are N-acyl substituents of D-alanine.</text>
        <dbReference type="EC" id="3.4.16.4"/>
    </reaction>
</comment>
<dbReference type="CAZy" id="GT51">
    <property type="family name" value="Glycosyltransferase Family 51"/>
</dbReference>
<dbReference type="GO" id="GO:0008955">
    <property type="term" value="F:peptidoglycan glycosyltransferase activity"/>
    <property type="evidence" value="ECO:0007669"/>
    <property type="project" value="UniProtKB-EC"/>
</dbReference>
<dbReference type="GO" id="GO:0005886">
    <property type="term" value="C:plasma membrane"/>
    <property type="evidence" value="ECO:0007669"/>
    <property type="project" value="UniProtKB-SubCell"/>
</dbReference>
<name>B9KA83_THENN</name>
<dbReference type="GO" id="GO:0030288">
    <property type="term" value="C:outer membrane-bounded periplasmic space"/>
    <property type="evidence" value="ECO:0007669"/>
    <property type="project" value="TreeGrafter"/>
</dbReference>
<evidence type="ECO:0000256" key="9">
    <source>
        <dbReference type="ARBA" id="ARBA00022801"/>
    </source>
</evidence>
<evidence type="ECO:0000256" key="15">
    <source>
        <dbReference type="ARBA" id="ARBA00034000"/>
    </source>
</evidence>
<evidence type="ECO:0000256" key="11">
    <source>
        <dbReference type="ARBA" id="ARBA00022984"/>
    </source>
</evidence>
<dbReference type="Pfam" id="PF00905">
    <property type="entry name" value="Transpeptidase"/>
    <property type="match status" value="1"/>
</dbReference>
<evidence type="ECO:0000256" key="6">
    <source>
        <dbReference type="ARBA" id="ARBA00022670"/>
    </source>
</evidence>
<keyword evidence="9" id="KW-0378">Hydrolase</keyword>
<dbReference type="PANTHER" id="PTHR32282">
    <property type="entry name" value="BINDING PROTEIN TRANSPEPTIDASE, PUTATIVE-RELATED"/>
    <property type="match status" value="1"/>
</dbReference>
<evidence type="ECO:0000256" key="10">
    <source>
        <dbReference type="ARBA" id="ARBA00022960"/>
    </source>
</evidence>
<dbReference type="AlphaFoldDB" id="B9KA83"/>
<dbReference type="Gene3D" id="3.40.710.10">
    <property type="entry name" value="DD-peptidase/beta-lactamase superfamily"/>
    <property type="match status" value="1"/>
</dbReference>
<evidence type="ECO:0000256" key="12">
    <source>
        <dbReference type="ARBA" id="ARBA00023136"/>
    </source>
</evidence>
<evidence type="ECO:0000256" key="2">
    <source>
        <dbReference type="ARBA" id="ARBA00007090"/>
    </source>
</evidence>
<dbReference type="SUPFAM" id="SSF53955">
    <property type="entry name" value="Lysozyme-like"/>
    <property type="match status" value="1"/>
</dbReference>
<evidence type="ECO:0000259" key="18">
    <source>
        <dbReference type="Pfam" id="PF00912"/>
    </source>
</evidence>
<dbReference type="Gene3D" id="1.10.3810.10">
    <property type="entry name" value="Biosynthetic peptidoglycan transglycosylase-like"/>
    <property type="match status" value="1"/>
</dbReference>
<evidence type="ECO:0000256" key="13">
    <source>
        <dbReference type="ARBA" id="ARBA00023268"/>
    </source>
</evidence>
<dbReference type="InterPro" id="IPR001264">
    <property type="entry name" value="Glyco_trans_51"/>
</dbReference>
<dbReference type="GO" id="GO:0006508">
    <property type="term" value="P:proteolysis"/>
    <property type="evidence" value="ECO:0007669"/>
    <property type="project" value="UniProtKB-KW"/>
</dbReference>
<evidence type="ECO:0000256" key="8">
    <source>
        <dbReference type="ARBA" id="ARBA00022679"/>
    </source>
</evidence>
<evidence type="ECO:0000256" key="4">
    <source>
        <dbReference type="ARBA" id="ARBA00022475"/>
    </source>
</evidence>
<keyword evidence="14" id="KW-0961">Cell wall biogenesis/degradation</keyword>
<keyword evidence="7" id="KW-0328">Glycosyltransferase</keyword>
<dbReference type="GO" id="GO:0071555">
    <property type="term" value="P:cell wall organization"/>
    <property type="evidence" value="ECO:0007669"/>
    <property type="project" value="UniProtKB-KW"/>
</dbReference>
<evidence type="ECO:0000256" key="5">
    <source>
        <dbReference type="ARBA" id="ARBA00022645"/>
    </source>
</evidence>
<comment type="subcellular location">
    <subcellularLocation>
        <location evidence="1">Cell membrane</location>
    </subcellularLocation>
</comment>
<dbReference type="Pfam" id="PF00912">
    <property type="entry name" value="Transgly"/>
    <property type="match status" value="1"/>
</dbReference>
<dbReference type="GO" id="GO:0009252">
    <property type="term" value="P:peptidoglycan biosynthetic process"/>
    <property type="evidence" value="ECO:0007669"/>
    <property type="project" value="UniProtKB-KW"/>
</dbReference>
<protein>
    <submittedName>
        <fullName evidence="19">Penicillin-binding protein, class 1A</fullName>
    </submittedName>
</protein>
<dbReference type="GO" id="GO:0009002">
    <property type="term" value="F:serine-type D-Ala-D-Ala carboxypeptidase activity"/>
    <property type="evidence" value="ECO:0007669"/>
    <property type="project" value="UniProtKB-EC"/>
</dbReference>
<keyword evidence="6" id="KW-0645">Protease</keyword>
<dbReference type="SUPFAM" id="SSF56601">
    <property type="entry name" value="beta-lactamase/transpeptidase-like"/>
    <property type="match status" value="1"/>
</dbReference>
<dbReference type="STRING" id="309803.CTN_1690"/>
<accession>B9KA83</accession>
<dbReference type="EMBL" id="CP000916">
    <property type="protein sequence ID" value="ACM23866.1"/>
    <property type="molecule type" value="Genomic_DNA"/>
</dbReference>
<keyword evidence="4" id="KW-1003">Cell membrane</keyword>
<gene>
    <name evidence="19" type="ordered locus">CTN_1690</name>
</gene>
<keyword evidence="11" id="KW-0573">Peptidoglycan synthesis</keyword>
<evidence type="ECO:0000256" key="3">
    <source>
        <dbReference type="ARBA" id="ARBA00007739"/>
    </source>
</evidence>
<dbReference type="GO" id="GO:0008658">
    <property type="term" value="F:penicillin binding"/>
    <property type="evidence" value="ECO:0007669"/>
    <property type="project" value="InterPro"/>
</dbReference>
<keyword evidence="12" id="KW-0472">Membrane</keyword>
<comment type="similarity">
    <text evidence="3">In the N-terminal section; belongs to the glycosyltransferase 51 family.</text>
</comment>